<dbReference type="PANTHER" id="PTHR11662:SF333">
    <property type="entry name" value="D-GALACTONATE TRANSPORTER"/>
    <property type="match status" value="1"/>
</dbReference>
<feature type="domain" description="Major facilitator superfamily (MFS) profile" evidence="7">
    <location>
        <begin position="22"/>
        <end position="432"/>
    </location>
</feature>
<keyword evidence="9" id="KW-1185">Reference proteome</keyword>
<dbReference type="Pfam" id="PF07690">
    <property type="entry name" value="MFS_1"/>
    <property type="match status" value="1"/>
</dbReference>
<accession>A0ABQ6EQL2</accession>
<gene>
    <name evidence="8" type="ORF">GCM10007931_22810</name>
</gene>
<dbReference type="PANTHER" id="PTHR11662">
    <property type="entry name" value="SOLUTE CARRIER FAMILY 17"/>
    <property type="match status" value="1"/>
</dbReference>
<dbReference type="PIRSF" id="PIRSF002808">
    <property type="entry name" value="Hexose_phosphate_transp"/>
    <property type="match status" value="1"/>
</dbReference>
<feature type="transmembrane region" description="Helical" evidence="6">
    <location>
        <begin position="58"/>
        <end position="80"/>
    </location>
</feature>
<dbReference type="EMBL" id="BSPV01000008">
    <property type="protein sequence ID" value="GLT15306.1"/>
    <property type="molecule type" value="Genomic_DNA"/>
</dbReference>
<feature type="transmembrane region" description="Helical" evidence="6">
    <location>
        <begin position="381"/>
        <end position="400"/>
    </location>
</feature>
<comment type="similarity">
    <text evidence="5">Belongs to the major facilitator superfamily. Phthalate permease family.</text>
</comment>
<dbReference type="InterPro" id="IPR036259">
    <property type="entry name" value="MFS_trans_sf"/>
</dbReference>
<keyword evidence="3 6" id="KW-1133">Transmembrane helix</keyword>
<dbReference type="PROSITE" id="PS50850">
    <property type="entry name" value="MFS"/>
    <property type="match status" value="1"/>
</dbReference>
<dbReference type="CDD" id="cd17319">
    <property type="entry name" value="MFS_ExuT_GudP_like"/>
    <property type="match status" value="1"/>
</dbReference>
<protein>
    <submittedName>
        <fullName evidence="8">MFS transporter</fullName>
    </submittedName>
</protein>
<dbReference type="InterPro" id="IPR011701">
    <property type="entry name" value="MFS"/>
</dbReference>
<dbReference type="InterPro" id="IPR050382">
    <property type="entry name" value="MFS_Na/Anion_cotransporter"/>
</dbReference>
<dbReference type="Gene3D" id="1.20.1250.20">
    <property type="entry name" value="MFS general substrate transporter like domains"/>
    <property type="match status" value="2"/>
</dbReference>
<feature type="transmembrane region" description="Helical" evidence="6">
    <location>
        <begin position="320"/>
        <end position="338"/>
    </location>
</feature>
<feature type="transmembrane region" description="Helical" evidence="6">
    <location>
        <begin position="87"/>
        <end position="103"/>
    </location>
</feature>
<dbReference type="InterPro" id="IPR020846">
    <property type="entry name" value="MFS_dom"/>
</dbReference>
<feature type="transmembrane region" description="Helical" evidence="6">
    <location>
        <begin position="344"/>
        <end position="369"/>
    </location>
</feature>
<feature type="transmembrane region" description="Helical" evidence="6">
    <location>
        <begin position="287"/>
        <end position="308"/>
    </location>
</feature>
<reference evidence="9" key="1">
    <citation type="journal article" date="2019" name="Int. J. Syst. Evol. Microbiol.">
        <title>The Global Catalogue of Microorganisms (GCM) 10K type strain sequencing project: providing services to taxonomists for standard genome sequencing and annotation.</title>
        <authorList>
            <consortium name="The Broad Institute Genomics Platform"/>
            <consortium name="The Broad Institute Genome Sequencing Center for Infectious Disease"/>
            <person name="Wu L."/>
            <person name="Ma J."/>
        </authorList>
    </citation>
    <scope>NUCLEOTIDE SEQUENCE [LARGE SCALE GENOMIC DNA]</scope>
    <source>
        <strain evidence="9">NBRC 111146</strain>
    </source>
</reference>
<feature type="transmembrane region" description="Helical" evidence="6">
    <location>
        <begin position="406"/>
        <end position="428"/>
    </location>
</feature>
<evidence type="ECO:0000256" key="4">
    <source>
        <dbReference type="ARBA" id="ARBA00023136"/>
    </source>
</evidence>
<evidence type="ECO:0000313" key="8">
    <source>
        <dbReference type="EMBL" id="GLT15306.1"/>
    </source>
</evidence>
<evidence type="ECO:0000256" key="1">
    <source>
        <dbReference type="ARBA" id="ARBA00004141"/>
    </source>
</evidence>
<sequence length="438" mass="48126">MLTNNTSSLQNRSKTTKKRYFIVFLLFITVIINYLDRANLSIAAPEMMKELGITNQELGWIFSAWGWAYAALQVPCGWLVDRYKPKVLLTIFLGLWSIATFAIGSAHTFFVIAGLRFIVGMLEAPSYPINNRVVTAWVPESERASSIAIYTSGQFIGLALLTPVLAWIMTHWGWSAVFEVTGGIGLIWAVVWYFKYDEPTDYKGISEAELKLLKDNGAEPELGNNVDSSSNDFFKDFLFLITRRKFIGVCIGQFALGNATIFFLTWFPTYLVEYHGMDFIKAGFMASLPFLCGCIGVLSSGFFSDYLLRKGCSLATSRKTPIISGLILTSAIIGAEFFQDPLAVTVFMSIAFFATGLASITWSLVSSIAPKRLIGLTGGTFNLVGGISAIVGPVVIGYLSAGSDSFMAPLIYISSVSIIGALSYILIVGKVERIEDYK</sequence>
<proteinExistence type="inferred from homology"/>
<evidence type="ECO:0000256" key="2">
    <source>
        <dbReference type="ARBA" id="ARBA00022692"/>
    </source>
</evidence>
<keyword evidence="4 6" id="KW-0472">Membrane</keyword>
<evidence type="ECO:0000313" key="9">
    <source>
        <dbReference type="Proteomes" id="UP001157156"/>
    </source>
</evidence>
<evidence type="ECO:0000256" key="5">
    <source>
        <dbReference type="ARBA" id="ARBA00038514"/>
    </source>
</evidence>
<feature type="transmembrane region" description="Helical" evidence="6">
    <location>
        <begin position="246"/>
        <end position="267"/>
    </location>
</feature>
<dbReference type="InterPro" id="IPR000849">
    <property type="entry name" value="Sugar_P_transporter"/>
</dbReference>
<comment type="subcellular location">
    <subcellularLocation>
        <location evidence="1">Membrane</location>
        <topology evidence="1">Multi-pass membrane protein</topology>
    </subcellularLocation>
</comment>
<dbReference type="Proteomes" id="UP001157156">
    <property type="component" value="Unassembled WGS sequence"/>
</dbReference>
<evidence type="ECO:0000259" key="7">
    <source>
        <dbReference type="PROSITE" id="PS50850"/>
    </source>
</evidence>
<comment type="caution">
    <text evidence="8">The sequence shown here is derived from an EMBL/GenBank/DDBJ whole genome shotgun (WGS) entry which is preliminary data.</text>
</comment>
<feature type="transmembrane region" description="Helical" evidence="6">
    <location>
        <begin position="20"/>
        <end position="38"/>
    </location>
</feature>
<feature type="transmembrane region" description="Helical" evidence="6">
    <location>
        <begin position="174"/>
        <end position="194"/>
    </location>
</feature>
<evidence type="ECO:0000256" key="6">
    <source>
        <dbReference type="SAM" id="Phobius"/>
    </source>
</evidence>
<dbReference type="SUPFAM" id="SSF103473">
    <property type="entry name" value="MFS general substrate transporter"/>
    <property type="match status" value="1"/>
</dbReference>
<evidence type="ECO:0000256" key="3">
    <source>
        <dbReference type="ARBA" id="ARBA00022989"/>
    </source>
</evidence>
<keyword evidence="2 6" id="KW-0812">Transmembrane</keyword>
<dbReference type="RefSeq" id="WP_089123670.1">
    <property type="nucleotide sequence ID" value="NZ_BSPV01000008.1"/>
</dbReference>
<organism evidence="8 9">
    <name type="scientific">Vibrio algivorus</name>
    <dbReference type="NCBI Taxonomy" id="1667024"/>
    <lineage>
        <taxon>Bacteria</taxon>
        <taxon>Pseudomonadati</taxon>
        <taxon>Pseudomonadota</taxon>
        <taxon>Gammaproteobacteria</taxon>
        <taxon>Vibrionales</taxon>
        <taxon>Vibrionaceae</taxon>
        <taxon>Vibrio</taxon>
    </lineage>
</organism>
<name>A0ABQ6EQL2_9VIBR</name>